<dbReference type="Gene3D" id="2.160.20.10">
    <property type="entry name" value="Single-stranded right-handed beta-helix, Pectin lyase-like"/>
    <property type="match status" value="1"/>
</dbReference>
<keyword evidence="1" id="KW-0732">Signal</keyword>
<dbReference type="Proteomes" id="UP001620514">
    <property type="component" value="Unassembled WGS sequence"/>
</dbReference>
<evidence type="ECO:0008006" key="4">
    <source>
        <dbReference type="Google" id="ProtNLM"/>
    </source>
</evidence>
<evidence type="ECO:0000313" key="2">
    <source>
        <dbReference type="EMBL" id="MFK4447472.1"/>
    </source>
</evidence>
<protein>
    <recommendedName>
        <fullName evidence="4">Right handed beta helix domain-containing protein</fullName>
    </recommendedName>
</protein>
<feature type="chain" id="PRO_5047110458" description="Right handed beta helix domain-containing protein" evidence="1">
    <location>
        <begin position="19"/>
        <end position="515"/>
    </location>
</feature>
<dbReference type="InterPro" id="IPR011050">
    <property type="entry name" value="Pectin_lyase_fold/virulence"/>
</dbReference>
<dbReference type="InterPro" id="IPR012334">
    <property type="entry name" value="Pectin_lyas_fold"/>
</dbReference>
<gene>
    <name evidence="2" type="ORF">ABH943_007508</name>
</gene>
<dbReference type="SUPFAM" id="SSF51126">
    <property type="entry name" value="Pectin lyase-like"/>
    <property type="match status" value="1"/>
</dbReference>
<dbReference type="EMBL" id="JBIYDN010000035">
    <property type="protein sequence ID" value="MFK4447472.1"/>
    <property type="molecule type" value="Genomic_DNA"/>
</dbReference>
<dbReference type="SMART" id="SM00710">
    <property type="entry name" value="PbH1"/>
    <property type="match status" value="5"/>
</dbReference>
<organism evidence="2 3">
    <name type="scientific">Caballeronia udeis</name>
    <dbReference type="NCBI Taxonomy" id="1232866"/>
    <lineage>
        <taxon>Bacteria</taxon>
        <taxon>Pseudomonadati</taxon>
        <taxon>Pseudomonadota</taxon>
        <taxon>Betaproteobacteria</taxon>
        <taxon>Burkholderiales</taxon>
        <taxon>Burkholderiaceae</taxon>
        <taxon>Caballeronia</taxon>
    </lineage>
</organism>
<feature type="signal peptide" evidence="1">
    <location>
        <begin position="1"/>
        <end position="18"/>
    </location>
</feature>
<evidence type="ECO:0000256" key="1">
    <source>
        <dbReference type="SAM" id="SignalP"/>
    </source>
</evidence>
<name>A0ABW8MUS1_9BURK</name>
<comment type="caution">
    <text evidence="2">The sequence shown here is derived from an EMBL/GenBank/DDBJ whole genome shotgun (WGS) entry which is preliminary data.</text>
</comment>
<proteinExistence type="predicted"/>
<keyword evidence="3" id="KW-1185">Reference proteome</keyword>
<sequence>MKKIIVFLIFLAVSFALPAQTFTVKNLQIGTTAASAPVYPTATSNAALMALPSTTASTITRLGFYAPGDAPTLVYTASGSPCSLNAGAGDNGSQVRSADSKCWIAVFPSGPVNVREWGAKGNGTFDDTAAFVGALATGKSVFAPDGNYQALDNNIVLNSGQSLLGSGWNTYVTSQFTGAGTIINCTNNSGHACIQVAAGATWVTIANMTINRSITPIGTAQAGSNGIQFASFSQFSNIHDVYIFNHFIGLVLHDASAGYVTNVVTQGNAADGLQMFNVSTGPMQWGLSNVLSQSNGGRGFYIYSTAAPGAGGVSVSNMDKIFSFGNSGVGFAVVGTAAQPIFGPRITNSFLGGDGNHEIFVQSFGGDVQITNSFLELSGSSDTGPLGTTPPTGAGNGIDIENGATIKISNNIINQMSANGIAINGGTGVSVTENLITNSGQNAATAGIGLYIGSGVTADVSGNTINNTAGYSSQQYGVLNAGTINVSIGNNLKPNTIGSFSGSAPTIGGSTLNNQ</sequence>
<accession>A0ABW8MUS1</accession>
<dbReference type="InterPro" id="IPR006626">
    <property type="entry name" value="PbH1"/>
</dbReference>
<evidence type="ECO:0000313" key="3">
    <source>
        <dbReference type="Proteomes" id="UP001620514"/>
    </source>
</evidence>
<dbReference type="RefSeq" id="WP_404613120.1">
    <property type="nucleotide sequence ID" value="NZ_JBIYDN010000035.1"/>
</dbReference>
<reference evidence="2 3" key="2">
    <citation type="submission" date="2024-11" db="EMBL/GenBank/DDBJ databases">
        <title>Using genomics to understand microbial adaptation to soil warming.</title>
        <authorList>
            <person name="Deangelis K.M. PhD."/>
        </authorList>
    </citation>
    <scope>NUCLEOTIDE SEQUENCE [LARGE SCALE GENOMIC DNA]</scope>
    <source>
        <strain evidence="2 3">GAS97</strain>
    </source>
</reference>
<reference evidence="2 3" key="1">
    <citation type="submission" date="2024-10" db="EMBL/GenBank/DDBJ databases">
        <authorList>
            <person name="Deangelis K."/>
            <person name="Huntemann M."/>
            <person name="Clum A."/>
            <person name="Wang J."/>
            <person name="Palaniappan K."/>
            <person name="Ritter S."/>
            <person name="Chen I.-M."/>
            <person name="Stamatis D."/>
            <person name="Reddy T."/>
            <person name="O'Malley R."/>
            <person name="Daum C."/>
            <person name="Ng V."/>
            <person name="Ivanova N."/>
            <person name="Kyrpides N."/>
            <person name="Woyke T."/>
        </authorList>
    </citation>
    <scope>NUCLEOTIDE SEQUENCE [LARGE SCALE GENOMIC DNA]</scope>
    <source>
        <strain evidence="2 3">GAS97</strain>
    </source>
</reference>